<evidence type="ECO:0000256" key="2">
    <source>
        <dbReference type="SAM" id="MobiDB-lite"/>
    </source>
</evidence>
<evidence type="ECO:0000313" key="7">
    <source>
        <dbReference type="Proteomes" id="UP001318682"/>
    </source>
</evidence>
<keyword evidence="3" id="KW-0812">Transmembrane</keyword>
<dbReference type="Gene3D" id="2.40.30.170">
    <property type="match status" value="1"/>
</dbReference>
<organism evidence="6 7">
    <name type="scientific">Roseobacter fucihabitans</name>
    <dbReference type="NCBI Taxonomy" id="1537242"/>
    <lineage>
        <taxon>Bacteria</taxon>
        <taxon>Pseudomonadati</taxon>
        <taxon>Pseudomonadota</taxon>
        <taxon>Alphaproteobacteria</taxon>
        <taxon>Rhodobacterales</taxon>
        <taxon>Roseobacteraceae</taxon>
        <taxon>Roseobacter</taxon>
    </lineage>
</organism>
<protein>
    <submittedName>
        <fullName evidence="6">Multidrug resistance protein MdtA</fullName>
    </submittedName>
</protein>
<dbReference type="NCBIfam" id="TIGR01730">
    <property type="entry name" value="RND_mfp"/>
    <property type="match status" value="1"/>
</dbReference>
<proteinExistence type="inferred from homology"/>
<dbReference type="InterPro" id="IPR058792">
    <property type="entry name" value="Beta-barrel_RND_2"/>
</dbReference>
<dbReference type="EMBL" id="CP143423">
    <property type="protein sequence ID" value="WVX51387.1"/>
    <property type="molecule type" value="Genomic_DNA"/>
</dbReference>
<keyword evidence="7" id="KW-1185">Reference proteome</keyword>
<feature type="domain" description="CzcB-like barrel-sandwich hybrid" evidence="5">
    <location>
        <begin position="107"/>
        <end position="234"/>
    </location>
</feature>
<accession>A0ABZ2C282</accession>
<evidence type="ECO:0000259" key="5">
    <source>
        <dbReference type="Pfam" id="PF25973"/>
    </source>
</evidence>
<gene>
    <name evidence="6" type="primary">mdtA_4</name>
    <name evidence="6" type="ORF">ROLI_044880</name>
</gene>
<evidence type="ECO:0000259" key="4">
    <source>
        <dbReference type="Pfam" id="PF25954"/>
    </source>
</evidence>
<dbReference type="Proteomes" id="UP001318682">
    <property type="component" value="Chromosome"/>
</dbReference>
<sequence length="396" mass="42066">MNVRLTLQAKGRPSGAPSSKNVVSRRPEPLIFDNDSGASWPHRLAGIVCLILTLWMASGIFFPAAVPTPHSAVLQVPSRMTVAVQVSVAETVTRFFKGDGHTTPDRETVILAEMAGHVARVNVKKGQMVTQGDPITVLDQTQRIADLNRAQEDLARTVRDFETAKALLERGAATSTRLAQARAALAASRAAIATAQQGLAQTELVAPFGGRVEALSVNPGIYIQEGDEIARIVDNTPLTVSMRVPQQTRAGLRSGAQVSVQFNTGESRVGQITFLGNSADLATRTFLVEISFPNADGQIPAGISARMEVPIGDVIAHFVSPAILSLGDAGVLGIKTVDAENRVVFTPVEIALTQSDGIWVTGLPERVRLITVGQGFVRAGETVIPANQHVLTEVAQ</sequence>
<reference evidence="7" key="1">
    <citation type="submission" date="2024-01" db="EMBL/GenBank/DDBJ databases">
        <title>Roseobacter fucihabitans sp. nov., isolated from the brown alga Fucus spiralis.</title>
        <authorList>
            <person name="Hahnke S."/>
            <person name="Berger M."/>
            <person name="Schlingloff A."/>
            <person name="Athale I."/>
            <person name="Neumann-Schaal M."/>
            <person name="Adenaya A."/>
            <person name="Poehlein A."/>
            <person name="Daniel R."/>
            <person name="Pertersen J."/>
            <person name="Brinkhoff T."/>
        </authorList>
    </citation>
    <scope>NUCLEOTIDE SEQUENCE [LARGE SCALE GENOMIC DNA]</scope>
    <source>
        <strain evidence="7">B14</strain>
    </source>
</reference>
<feature type="transmembrane region" description="Helical" evidence="3">
    <location>
        <begin position="44"/>
        <end position="66"/>
    </location>
</feature>
<evidence type="ECO:0000313" key="6">
    <source>
        <dbReference type="EMBL" id="WVX51387.1"/>
    </source>
</evidence>
<dbReference type="Gene3D" id="2.40.50.100">
    <property type="match status" value="1"/>
</dbReference>
<dbReference type="InterPro" id="IPR006143">
    <property type="entry name" value="RND_pump_MFP"/>
</dbReference>
<evidence type="ECO:0000256" key="3">
    <source>
        <dbReference type="SAM" id="Phobius"/>
    </source>
</evidence>
<dbReference type="PANTHER" id="PTHR30469:SF29">
    <property type="entry name" value="BLR2860 PROTEIN"/>
    <property type="match status" value="1"/>
</dbReference>
<feature type="region of interest" description="Disordered" evidence="2">
    <location>
        <begin position="1"/>
        <end position="23"/>
    </location>
</feature>
<evidence type="ECO:0000256" key="1">
    <source>
        <dbReference type="ARBA" id="ARBA00009477"/>
    </source>
</evidence>
<dbReference type="Gene3D" id="1.10.287.470">
    <property type="entry name" value="Helix hairpin bin"/>
    <property type="match status" value="1"/>
</dbReference>
<feature type="domain" description="CusB-like beta-barrel" evidence="4">
    <location>
        <begin position="240"/>
        <end position="308"/>
    </location>
</feature>
<dbReference type="PANTHER" id="PTHR30469">
    <property type="entry name" value="MULTIDRUG RESISTANCE PROTEIN MDTA"/>
    <property type="match status" value="1"/>
</dbReference>
<dbReference type="SUPFAM" id="SSF111369">
    <property type="entry name" value="HlyD-like secretion proteins"/>
    <property type="match status" value="1"/>
</dbReference>
<keyword evidence="3" id="KW-0472">Membrane</keyword>
<name>A0ABZ2C282_9RHOB</name>
<dbReference type="InterPro" id="IPR058647">
    <property type="entry name" value="BSH_CzcB-like"/>
</dbReference>
<dbReference type="Pfam" id="PF25954">
    <property type="entry name" value="Beta-barrel_RND_2"/>
    <property type="match status" value="1"/>
</dbReference>
<dbReference type="Pfam" id="PF25973">
    <property type="entry name" value="BSH_CzcB"/>
    <property type="match status" value="1"/>
</dbReference>
<keyword evidence="3" id="KW-1133">Transmembrane helix</keyword>
<comment type="similarity">
    <text evidence="1">Belongs to the membrane fusion protein (MFP) (TC 8.A.1) family.</text>
</comment>